<dbReference type="Proteomes" id="UP000622707">
    <property type="component" value="Unassembled WGS sequence"/>
</dbReference>
<keyword evidence="1" id="KW-0472">Membrane</keyword>
<evidence type="ECO:0008006" key="4">
    <source>
        <dbReference type="Google" id="ProtNLM"/>
    </source>
</evidence>
<dbReference type="RefSeq" id="WP_201690286.1">
    <property type="nucleotide sequence ID" value="NZ_JAEQND010000007.1"/>
</dbReference>
<evidence type="ECO:0000256" key="1">
    <source>
        <dbReference type="SAM" id="Phobius"/>
    </source>
</evidence>
<gene>
    <name evidence="2" type="ORF">JI746_14080</name>
</gene>
<comment type="caution">
    <text evidence="2">The sequence shown here is derived from an EMBL/GenBank/DDBJ whole genome shotgun (WGS) entry which is preliminary data.</text>
</comment>
<keyword evidence="1" id="KW-0812">Transmembrane</keyword>
<protein>
    <recommendedName>
        <fullName evidence="4">DUF1440 domain-containing protein</fullName>
    </recommendedName>
</protein>
<sequence length="165" mass="17110">MRDPLLKLSLPLPTAVSEPVAGVVGGLVAGAAYLLAQVSFTAAARPGSAAEPLQRIAAILMGPDAAPPPSEFTFTVLGMALIIHFGLAMAFGRLVSALVWRRRAGSGLLVGAAVGVALYAFDFWLIAPTAFPWFEDALRAVTVADHALFGAVAAAVCMTLRRPAR</sequence>
<keyword evidence="1" id="KW-1133">Transmembrane helix</keyword>
<accession>A0ABS1JPP9</accession>
<evidence type="ECO:0000313" key="2">
    <source>
        <dbReference type="EMBL" id="MBL0426239.1"/>
    </source>
</evidence>
<organism evidence="2 3">
    <name type="scientific">Ramlibacter alkalitolerans</name>
    <dbReference type="NCBI Taxonomy" id="2039631"/>
    <lineage>
        <taxon>Bacteria</taxon>
        <taxon>Pseudomonadati</taxon>
        <taxon>Pseudomonadota</taxon>
        <taxon>Betaproteobacteria</taxon>
        <taxon>Burkholderiales</taxon>
        <taxon>Comamonadaceae</taxon>
        <taxon>Ramlibacter</taxon>
    </lineage>
</organism>
<feature type="transmembrane region" description="Helical" evidence="1">
    <location>
        <begin position="138"/>
        <end position="160"/>
    </location>
</feature>
<feature type="transmembrane region" description="Helical" evidence="1">
    <location>
        <begin position="72"/>
        <end position="95"/>
    </location>
</feature>
<dbReference type="EMBL" id="JAEQND010000007">
    <property type="protein sequence ID" value="MBL0426239.1"/>
    <property type="molecule type" value="Genomic_DNA"/>
</dbReference>
<name>A0ABS1JPP9_9BURK</name>
<proteinExistence type="predicted"/>
<evidence type="ECO:0000313" key="3">
    <source>
        <dbReference type="Proteomes" id="UP000622707"/>
    </source>
</evidence>
<keyword evidence="3" id="KW-1185">Reference proteome</keyword>
<feature type="transmembrane region" description="Helical" evidence="1">
    <location>
        <begin position="12"/>
        <end position="36"/>
    </location>
</feature>
<reference evidence="2 3" key="1">
    <citation type="journal article" date="2017" name="Int. J. Syst. Evol. Microbiol.">
        <title>Ramlibacter alkalitolerans sp. nov., alkali-tolerant bacterium isolated from soil of ginseng.</title>
        <authorList>
            <person name="Lee D.H."/>
            <person name="Cha C.J."/>
        </authorList>
    </citation>
    <scope>NUCLEOTIDE SEQUENCE [LARGE SCALE GENOMIC DNA]</scope>
    <source>
        <strain evidence="2 3">KACC 19305</strain>
    </source>
</reference>
<feature type="transmembrane region" description="Helical" evidence="1">
    <location>
        <begin position="107"/>
        <end position="126"/>
    </location>
</feature>